<feature type="region of interest" description="Disordered" evidence="1">
    <location>
        <begin position="150"/>
        <end position="169"/>
    </location>
</feature>
<keyword evidence="3" id="KW-1185">Reference proteome</keyword>
<dbReference type="Pfam" id="PF05573">
    <property type="entry name" value="NosL"/>
    <property type="match status" value="1"/>
</dbReference>
<name>A0A5C8NYV4_9BACI</name>
<dbReference type="SUPFAM" id="SSF160387">
    <property type="entry name" value="NosL/MerB-like"/>
    <property type="match status" value="1"/>
</dbReference>
<dbReference type="PANTHER" id="PTHR41247:SF1">
    <property type="entry name" value="HTH-TYPE TRANSCRIPTIONAL REPRESSOR YCNK"/>
    <property type="match status" value="1"/>
</dbReference>
<feature type="compositionally biased region" description="Basic and acidic residues" evidence="1">
    <location>
        <begin position="152"/>
        <end position="169"/>
    </location>
</feature>
<dbReference type="RefSeq" id="WP_147665879.1">
    <property type="nucleotide sequence ID" value="NZ_VDUW01000002.1"/>
</dbReference>
<dbReference type="Gene3D" id="3.30.70.2050">
    <property type="match status" value="1"/>
</dbReference>
<evidence type="ECO:0008006" key="4">
    <source>
        <dbReference type="Google" id="ProtNLM"/>
    </source>
</evidence>
<dbReference type="PANTHER" id="PTHR41247">
    <property type="entry name" value="HTH-TYPE TRANSCRIPTIONAL REPRESSOR YCNK"/>
    <property type="match status" value="1"/>
</dbReference>
<dbReference type="OrthoDB" id="9792749at2"/>
<comment type="caution">
    <text evidence="2">The sequence shown here is derived from an EMBL/GenBank/DDBJ whole genome shotgun (WGS) entry which is preliminary data.</text>
</comment>
<dbReference type="AlphaFoldDB" id="A0A5C8NYV4"/>
<evidence type="ECO:0000313" key="2">
    <source>
        <dbReference type="EMBL" id="TXL66479.1"/>
    </source>
</evidence>
<sequence length="169" mass="19075">MRNKLFMVIFIITFGLLVGCSEEASLDPVSIDENVDSCDVCSMGILDVDAATQVIMEDGDPKMYDDIGCMITDLQQNKDMAIGKIYVHDYNSNDWIEFDNATFIQDEATPTPMSYGIIAFESQEEAESFQKENGGDIYTKDQIIEIDIQALKQEDGHDEHHDHMSEDDE</sequence>
<dbReference type="InterPro" id="IPR008719">
    <property type="entry name" value="N2O_reductase_NosL"/>
</dbReference>
<dbReference type="PROSITE" id="PS51257">
    <property type="entry name" value="PROKAR_LIPOPROTEIN"/>
    <property type="match status" value="1"/>
</dbReference>
<organism evidence="2 3">
    <name type="scientific">Cerasibacillus terrae</name>
    <dbReference type="NCBI Taxonomy" id="2498845"/>
    <lineage>
        <taxon>Bacteria</taxon>
        <taxon>Bacillati</taxon>
        <taxon>Bacillota</taxon>
        <taxon>Bacilli</taxon>
        <taxon>Bacillales</taxon>
        <taxon>Bacillaceae</taxon>
        <taxon>Cerasibacillus</taxon>
    </lineage>
</organism>
<protein>
    <recommendedName>
        <fullName evidence="4">Copper chaperone NosL</fullName>
    </recommendedName>
</protein>
<accession>A0A5C8NYV4</accession>
<proteinExistence type="predicted"/>
<dbReference type="EMBL" id="VDUW01000002">
    <property type="protein sequence ID" value="TXL66479.1"/>
    <property type="molecule type" value="Genomic_DNA"/>
</dbReference>
<dbReference type="Proteomes" id="UP000321574">
    <property type="component" value="Unassembled WGS sequence"/>
</dbReference>
<evidence type="ECO:0000313" key="3">
    <source>
        <dbReference type="Proteomes" id="UP000321574"/>
    </source>
</evidence>
<gene>
    <name evidence="2" type="ORF">FHP05_03590</name>
</gene>
<reference evidence="2 3" key="1">
    <citation type="submission" date="2019-06" db="EMBL/GenBank/DDBJ databases">
        <title>Cerasibacillus sp. nov., isolated from maize field.</title>
        <authorList>
            <person name="Lin S.-Y."/>
            <person name="Tsai C.-F."/>
            <person name="Young C.-C."/>
        </authorList>
    </citation>
    <scope>NUCLEOTIDE SEQUENCE [LARGE SCALE GENOMIC DNA]</scope>
    <source>
        <strain evidence="2 3">CC-CFT480</strain>
    </source>
</reference>
<evidence type="ECO:0000256" key="1">
    <source>
        <dbReference type="SAM" id="MobiDB-lite"/>
    </source>
</evidence>